<reference evidence="6 7" key="1">
    <citation type="journal article" date="2012" name="PLoS Pathog.">
        <title>Diverse lifestyles and strategies of plant pathogenesis encoded in the genomes of eighteen Dothideomycetes fungi.</title>
        <authorList>
            <person name="Ohm R.A."/>
            <person name="Feau N."/>
            <person name="Henrissat B."/>
            <person name="Schoch C.L."/>
            <person name="Horwitz B.A."/>
            <person name="Barry K.W."/>
            <person name="Condon B.J."/>
            <person name="Copeland A.C."/>
            <person name="Dhillon B."/>
            <person name="Glaser F."/>
            <person name="Hesse C.N."/>
            <person name="Kosti I."/>
            <person name="LaButti K."/>
            <person name="Lindquist E.A."/>
            <person name="Lucas S."/>
            <person name="Salamov A.A."/>
            <person name="Bradshaw R.E."/>
            <person name="Ciuffetti L."/>
            <person name="Hamelin R.C."/>
            <person name="Kema G.H.J."/>
            <person name="Lawrence C."/>
            <person name="Scott J.A."/>
            <person name="Spatafora J.W."/>
            <person name="Turgeon B.G."/>
            <person name="de Wit P.J.G.M."/>
            <person name="Zhong S."/>
            <person name="Goodwin S.B."/>
            <person name="Grigoriev I.V."/>
        </authorList>
    </citation>
    <scope>NUCLEOTIDE SEQUENCE [LARGE SCALE GENOMIC DNA]</scope>
    <source>
        <strain evidence="6 7">SO2202</strain>
    </source>
</reference>
<feature type="domain" description="Ribosomal protein L9" evidence="5">
    <location>
        <begin position="53"/>
        <end position="94"/>
    </location>
</feature>
<feature type="non-terminal residue" evidence="6">
    <location>
        <position position="1"/>
    </location>
</feature>
<evidence type="ECO:0000256" key="4">
    <source>
        <dbReference type="SAM" id="MobiDB-lite"/>
    </source>
</evidence>
<dbReference type="EMBL" id="KB456266">
    <property type="protein sequence ID" value="EMF11461.1"/>
    <property type="molecule type" value="Genomic_DNA"/>
</dbReference>
<dbReference type="GO" id="GO:1990904">
    <property type="term" value="C:ribonucleoprotein complex"/>
    <property type="evidence" value="ECO:0007669"/>
    <property type="project" value="UniProtKB-KW"/>
</dbReference>
<dbReference type="GO" id="GO:0005840">
    <property type="term" value="C:ribosome"/>
    <property type="evidence" value="ECO:0007669"/>
    <property type="project" value="UniProtKB-KW"/>
</dbReference>
<evidence type="ECO:0000256" key="2">
    <source>
        <dbReference type="ARBA" id="ARBA00022980"/>
    </source>
</evidence>
<dbReference type="PANTHER" id="PTHR21368">
    <property type="entry name" value="50S RIBOSOMAL PROTEIN L9"/>
    <property type="match status" value="1"/>
</dbReference>
<dbReference type="GO" id="GO:0003735">
    <property type="term" value="F:structural constituent of ribosome"/>
    <property type="evidence" value="ECO:0007669"/>
    <property type="project" value="InterPro"/>
</dbReference>
<feature type="region of interest" description="Disordered" evidence="4">
    <location>
        <begin position="111"/>
        <end position="142"/>
    </location>
</feature>
<keyword evidence="3" id="KW-0687">Ribonucleoprotein</keyword>
<dbReference type="Gene3D" id="3.40.5.10">
    <property type="entry name" value="Ribosomal protein L9, N-terminal domain"/>
    <property type="match status" value="1"/>
</dbReference>
<dbReference type="SUPFAM" id="SSF55658">
    <property type="entry name" value="L9 N-domain-like"/>
    <property type="match status" value="1"/>
</dbReference>
<dbReference type="OrthoDB" id="5555409at2759"/>
<feature type="compositionally biased region" description="Basic and acidic residues" evidence="4">
    <location>
        <begin position="173"/>
        <end position="192"/>
    </location>
</feature>
<dbReference type="Pfam" id="PF01281">
    <property type="entry name" value="Ribosomal_L9_N"/>
    <property type="match status" value="1"/>
</dbReference>
<evidence type="ECO:0000259" key="5">
    <source>
        <dbReference type="Pfam" id="PF01281"/>
    </source>
</evidence>
<dbReference type="STRING" id="692275.M3CEI8"/>
<evidence type="ECO:0000313" key="6">
    <source>
        <dbReference type="EMBL" id="EMF11461.1"/>
    </source>
</evidence>
<keyword evidence="7" id="KW-1185">Reference proteome</keyword>
<evidence type="ECO:0000256" key="3">
    <source>
        <dbReference type="ARBA" id="ARBA00023274"/>
    </source>
</evidence>
<dbReference type="GO" id="GO:0006412">
    <property type="term" value="P:translation"/>
    <property type="evidence" value="ECO:0007669"/>
    <property type="project" value="InterPro"/>
</dbReference>
<name>M3CEI8_SPHMS</name>
<keyword evidence="2" id="KW-0689">Ribosomal protein</keyword>
<dbReference type="HOGENOM" id="CLU_067878_0_0_1"/>
<protein>
    <recommendedName>
        <fullName evidence="5">Ribosomal protein L9 domain-containing protein</fullName>
    </recommendedName>
</protein>
<dbReference type="InterPro" id="IPR000244">
    <property type="entry name" value="Ribosomal_bL9"/>
</dbReference>
<dbReference type="OMA" id="RNRWFPA"/>
<dbReference type="InterPro" id="IPR009027">
    <property type="entry name" value="Ribosomal_bL9/RNase_H1_N"/>
</dbReference>
<evidence type="ECO:0000256" key="1">
    <source>
        <dbReference type="ARBA" id="ARBA00010605"/>
    </source>
</evidence>
<dbReference type="InterPro" id="IPR036935">
    <property type="entry name" value="Ribosomal_bL9_N_sf"/>
</dbReference>
<sequence length="299" mass="33416">MTLPLRTRSIPQCLACLRSYAWVDAVPTQTTGLRQQIRGKKKMPKPTGDIPARLRKDLPGFGKKGSIVPMARGMMRNHYFPSRTADYVTMSELRILRAQNIPIKRDYAFGRRDSDTSSTAASDAASLSGPEATEEYTRKAPEVERLTGARSIELLEIFVPHRMDFYRQPIVEEAPKKEESEAAQPKKEERRQQRTASSAAADLLAARTQKPQTKAQPKMTGAIYGSVSQHDVLVAVRASIATNDEAARVIVSEQDVVFTDEKARAENKIKELGDWEVEIKVRGEENGVKRIVRVVPQEA</sequence>
<dbReference type="AlphaFoldDB" id="M3CEI8"/>
<feature type="region of interest" description="Disordered" evidence="4">
    <location>
        <begin position="171"/>
        <end position="199"/>
    </location>
</feature>
<proteinExistence type="inferred from homology"/>
<dbReference type="GeneID" id="27903278"/>
<comment type="similarity">
    <text evidence="1">Belongs to the bacterial ribosomal protein bL9 family.</text>
</comment>
<feature type="compositionally biased region" description="Low complexity" evidence="4">
    <location>
        <begin position="116"/>
        <end position="126"/>
    </location>
</feature>
<dbReference type="InterPro" id="IPR020070">
    <property type="entry name" value="Ribosomal_bL9_N"/>
</dbReference>
<dbReference type="RefSeq" id="XP_016759582.1">
    <property type="nucleotide sequence ID" value="XM_016906141.1"/>
</dbReference>
<dbReference type="eggNOG" id="ENOG502SA1R">
    <property type="taxonomic scope" value="Eukaryota"/>
</dbReference>
<accession>M3CEI8</accession>
<evidence type="ECO:0000313" key="7">
    <source>
        <dbReference type="Proteomes" id="UP000016931"/>
    </source>
</evidence>
<gene>
    <name evidence="6" type="ORF">SEPMUDRAFT_150390</name>
</gene>
<organism evidence="6 7">
    <name type="scientific">Sphaerulina musiva (strain SO2202)</name>
    <name type="common">Poplar stem canker fungus</name>
    <name type="synonym">Septoria musiva</name>
    <dbReference type="NCBI Taxonomy" id="692275"/>
    <lineage>
        <taxon>Eukaryota</taxon>
        <taxon>Fungi</taxon>
        <taxon>Dikarya</taxon>
        <taxon>Ascomycota</taxon>
        <taxon>Pezizomycotina</taxon>
        <taxon>Dothideomycetes</taxon>
        <taxon>Dothideomycetidae</taxon>
        <taxon>Mycosphaerellales</taxon>
        <taxon>Mycosphaerellaceae</taxon>
        <taxon>Sphaerulina</taxon>
    </lineage>
</organism>
<dbReference type="Proteomes" id="UP000016931">
    <property type="component" value="Unassembled WGS sequence"/>
</dbReference>